<dbReference type="InterPro" id="IPR034466">
    <property type="entry name" value="Methyltransferase_Class_B"/>
</dbReference>
<dbReference type="SUPFAM" id="SSF102114">
    <property type="entry name" value="Radical SAM enzymes"/>
    <property type="match status" value="1"/>
</dbReference>
<keyword evidence="2" id="KW-0949">S-adenosyl-L-methionine</keyword>
<reference evidence="7 8" key="1">
    <citation type="journal article" name="Nat. Commun.">
        <title>Undinarchaeota illuminate DPANN phylogeny and the impact of gene transfer on archaeal evolution.</title>
        <authorList>
            <person name="Dombrowski N."/>
            <person name="Williams T.A."/>
            <person name="Sun J."/>
            <person name="Woodcroft B.J."/>
            <person name="Lee J.H."/>
            <person name="Minh B.Q."/>
            <person name="Rinke C."/>
            <person name="Spang A."/>
        </authorList>
    </citation>
    <scope>NUCLEOTIDE SEQUENCE [LARGE SCALE GENOMIC DNA]</scope>
    <source>
        <strain evidence="7">MAG_bin1129</strain>
    </source>
</reference>
<dbReference type="SMART" id="SM00729">
    <property type="entry name" value="Elp3"/>
    <property type="match status" value="1"/>
</dbReference>
<keyword evidence="5" id="KW-0411">Iron-sulfur</keyword>
<evidence type="ECO:0000256" key="4">
    <source>
        <dbReference type="ARBA" id="ARBA00023004"/>
    </source>
</evidence>
<comment type="caution">
    <text evidence="7">The sequence shown here is derived from an EMBL/GenBank/DDBJ whole genome shotgun (WGS) entry which is preliminary data.</text>
</comment>
<dbReference type="EMBL" id="DVAB01000017">
    <property type="protein sequence ID" value="HIK00232.1"/>
    <property type="molecule type" value="Genomic_DNA"/>
</dbReference>
<sequence length="434" mass="50244">MKVALLTLENPNLVLNKDYAGGFGGGFTTGNSIFSKIFRSIRKRNEIWPLISYAYAGAIFRKEGHEVKAITNEIIDADLYLIQPSMADYSNEIQYIRRIRKETKAKIGVMGPFPKAMPHLFEPYVDFIALGDPESILIDIAKTGNIPEGQVQIRPVVLDELPYPAWDLFDYHKFGNSILLEGRPTLFVQGSRGCFYHCNYCPYLVIGDKHSIRSPQKVVDEIEYLIKNYDAKAITFRDPLFTGHKKNAKAIAEEIIKRGLKIPWMCETRLDHLDKETIDLFYEAGMRTIKVGIESANEEIIKLANRIPIAIKHQEEIISYCDKKHIKVCAFYIIGLPDDNHETIAQTLKYAKRLNTPVANFTVATPFPGTLFYENLKDNIFEDNLDKWDSFHSVFEHKNLSKYEIEHYNDKMFTQYYLRSRYILAYFRRLFWSS</sequence>
<dbReference type="InterPro" id="IPR051198">
    <property type="entry name" value="BchE-like"/>
</dbReference>
<proteinExistence type="predicted"/>
<dbReference type="SFLD" id="SFLDG01123">
    <property type="entry name" value="methyltransferase_(Class_B)"/>
    <property type="match status" value="1"/>
</dbReference>
<dbReference type="InterPro" id="IPR007197">
    <property type="entry name" value="rSAM"/>
</dbReference>
<dbReference type="GO" id="GO:0051539">
    <property type="term" value="F:4 iron, 4 sulfur cluster binding"/>
    <property type="evidence" value="ECO:0007669"/>
    <property type="project" value="UniProtKB-KW"/>
</dbReference>
<evidence type="ECO:0000313" key="7">
    <source>
        <dbReference type="EMBL" id="HIK00232.1"/>
    </source>
</evidence>
<keyword evidence="3" id="KW-0479">Metal-binding</keyword>
<dbReference type="GO" id="GO:0003824">
    <property type="term" value="F:catalytic activity"/>
    <property type="evidence" value="ECO:0007669"/>
    <property type="project" value="InterPro"/>
</dbReference>
<comment type="cofactor">
    <cofactor evidence="1">
        <name>[4Fe-4S] cluster</name>
        <dbReference type="ChEBI" id="CHEBI:49883"/>
    </cofactor>
</comment>
<dbReference type="GO" id="GO:0005829">
    <property type="term" value="C:cytosol"/>
    <property type="evidence" value="ECO:0007669"/>
    <property type="project" value="TreeGrafter"/>
</dbReference>
<evidence type="ECO:0000256" key="1">
    <source>
        <dbReference type="ARBA" id="ARBA00001966"/>
    </source>
</evidence>
<evidence type="ECO:0000313" key="8">
    <source>
        <dbReference type="Proteomes" id="UP000646946"/>
    </source>
</evidence>
<dbReference type="Proteomes" id="UP000646946">
    <property type="component" value="Unassembled WGS sequence"/>
</dbReference>
<dbReference type="SFLD" id="SFLDS00029">
    <property type="entry name" value="Radical_SAM"/>
    <property type="match status" value="1"/>
</dbReference>
<evidence type="ECO:0000256" key="2">
    <source>
        <dbReference type="ARBA" id="ARBA00022691"/>
    </source>
</evidence>
<dbReference type="PROSITE" id="PS51918">
    <property type="entry name" value="RADICAL_SAM"/>
    <property type="match status" value="1"/>
</dbReference>
<dbReference type="PANTHER" id="PTHR43409">
    <property type="entry name" value="ANAEROBIC MAGNESIUM-PROTOPORPHYRIN IX MONOMETHYL ESTER CYCLASE-RELATED"/>
    <property type="match status" value="1"/>
</dbReference>
<dbReference type="SFLD" id="SFLDG01082">
    <property type="entry name" value="B12-binding_domain_containing"/>
    <property type="match status" value="1"/>
</dbReference>
<organism evidence="7 8">
    <name type="scientific">Candidatus Naiadarchaeum limnaeum</name>
    <dbReference type="NCBI Taxonomy" id="2756139"/>
    <lineage>
        <taxon>Archaea</taxon>
        <taxon>Candidatus Undinarchaeota</taxon>
        <taxon>Candidatus Undinarchaeia</taxon>
        <taxon>Candidatus Naiadarchaeales</taxon>
        <taxon>Candidatus Naiadarchaeaceae</taxon>
        <taxon>Candidatus Naiadarchaeum</taxon>
    </lineage>
</organism>
<dbReference type="Gene3D" id="3.80.30.20">
    <property type="entry name" value="tm_1862 like domain"/>
    <property type="match status" value="1"/>
</dbReference>
<evidence type="ECO:0000259" key="6">
    <source>
        <dbReference type="PROSITE" id="PS51918"/>
    </source>
</evidence>
<dbReference type="InterPro" id="IPR006638">
    <property type="entry name" value="Elp3/MiaA/NifB-like_rSAM"/>
</dbReference>
<dbReference type="GO" id="GO:0046872">
    <property type="term" value="F:metal ion binding"/>
    <property type="evidence" value="ECO:0007669"/>
    <property type="project" value="UniProtKB-KW"/>
</dbReference>
<dbReference type="AlphaFoldDB" id="A0A832XJ85"/>
<feature type="domain" description="Radical SAM core" evidence="6">
    <location>
        <begin position="180"/>
        <end position="404"/>
    </location>
</feature>
<name>A0A832XJ85_9ARCH</name>
<accession>A0A832XJ85</accession>
<gene>
    <name evidence="7" type="ORF">H1016_01695</name>
</gene>
<evidence type="ECO:0000256" key="5">
    <source>
        <dbReference type="ARBA" id="ARBA00023014"/>
    </source>
</evidence>
<dbReference type="Pfam" id="PF04055">
    <property type="entry name" value="Radical_SAM"/>
    <property type="match status" value="1"/>
</dbReference>
<keyword evidence="8" id="KW-1185">Reference proteome</keyword>
<dbReference type="InterPro" id="IPR058240">
    <property type="entry name" value="rSAM_sf"/>
</dbReference>
<protein>
    <submittedName>
        <fullName evidence="7">Radical SAM protein</fullName>
    </submittedName>
</protein>
<dbReference type="InterPro" id="IPR023404">
    <property type="entry name" value="rSAM_horseshoe"/>
</dbReference>
<keyword evidence="4" id="KW-0408">Iron</keyword>
<dbReference type="CDD" id="cd01335">
    <property type="entry name" value="Radical_SAM"/>
    <property type="match status" value="1"/>
</dbReference>
<evidence type="ECO:0000256" key="3">
    <source>
        <dbReference type="ARBA" id="ARBA00022723"/>
    </source>
</evidence>
<dbReference type="PANTHER" id="PTHR43409:SF16">
    <property type="entry name" value="SLR0320 PROTEIN"/>
    <property type="match status" value="1"/>
</dbReference>